<evidence type="ECO:0000313" key="3">
    <source>
        <dbReference type="EMBL" id="ABC29094.1"/>
    </source>
</evidence>
<organism evidence="3 4">
    <name type="scientific">Hahella chejuensis (strain KCTC 2396)</name>
    <dbReference type="NCBI Taxonomy" id="349521"/>
    <lineage>
        <taxon>Bacteria</taxon>
        <taxon>Pseudomonadati</taxon>
        <taxon>Pseudomonadota</taxon>
        <taxon>Gammaproteobacteria</taxon>
        <taxon>Oceanospirillales</taxon>
        <taxon>Hahellaceae</taxon>
        <taxon>Hahella</taxon>
    </lineage>
</organism>
<dbReference type="Proteomes" id="UP000000238">
    <property type="component" value="Chromosome"/>
</dbReference>
<gene>
    <name evidence="3" type="primary">ccoS</name>
    <name evidence="3" type="ordered locus">HCH_02268</name>
</gene>
<evidence type="ECO:0000256" key="1">
    <source>
        <dbReference type="SAM" id="MobiDB-lite"/>
    </source>
</evidence>
<evidence type="ECO:0000313" key="4">
    <source>
        <dbReference type="Proteomes" id="UP000000238"/>
    </source>
</evidence>
<accession>Q2SJT0</accession>
<reference evidence="3 4" key="1">
    <citation type="journal article" date="2005" name="Nucleic Acids Res.">
        <title>Genomic blueprint of Hahella chejuensis, a marine microbe producing an algicidal agent.</title>
        <authorList>
            <person name="Jeong H."/>
            <person name="Yim J.H."/>
            <person name="Lee C."/>
            <person name="Choi S.-H."/>
            <person name="Park Y.K."/>
            <person name="Yoon S.H."/>
            <person name="Hur C.-G."/>
            <person name="Kang H.-Y."/>
            <person name="Kim D."/>
            <person name="Lee H.H."/>
            <person name="Park K.H."/>
            <person name="Park S.-H."/>
            <person name="Park H.-S."/>
            <person name="Lee H.K."/>
            <person name="Oh T.K."/>
            <person name="Kim J.F."/>
        </authorList>
    </citation>
    <scope>NUCLEOTIDE SEQUENCE [LARGE SCALE GENOMIC DNA]</scope>
    <source>
        <strain evidence="3 4">KCTC 2396</strain>
    </source>
</reference>
<dbReference type="InterPro" id="IPR004714">
    <property type="entry name" value="Cyt_oxidase_maturation_cbb3"/>
</dbReference>
<feature type="transmembrane region" description="Helical" evidence="2">
    <location>
        <begin position="6"/>
        <end position="26"/>
    </location>
</feature>
<dbReference type="PANTHER" id="PTHR41532:SF1">
    <property type="entry name" value="FIXS PROTEIN"/>
    <property type="match status" value="1"/>
</dbReference>
<dbReference type="NCBIfam" id="TIGR00847">
    <property type="entry name" value="ccoS"/>
    <property type="match status" value="1"/>
</dbReference>
<proteinExistence type="predicted"/>
<keyword evidence="4" id="KW-1185">Reference proteome</keyword>
<keyword evidence="2" id="KW-0812">Transmembrane</keyword>
<evidence type="ECO:0000256" key="2">
    <source>
        <dbReference type="SAM" id="Phobius"/>
    </source>
</evidence>
<dbReference type="eggNOG" id="COG3197">
    <property type="taxonomic scope" value="Bacteria"/>
</dbReference>
<dbReference type="HOGENOM" id="CLU_176840_1_2_6"/>
<feature type="region of interest" description="Disordered" evidence="1">
    <location>
        <begin position="45"/>
        <end position="77"/>
    </location>
</feature>
<feature type="compositionally biased region" description="Basic and acidic residues" evidence="1">
    <location>
        <begin position="54"/>
        <end position="77"/>
    </location>
</feature>
<keyword evidence="2" id="KW-0472">Membrane</keyword>
<keyword evidence="2" id="KW-1133">Transmembrane helix</keyword>
<dbReference type="OrthoDB" id="9802763at2"/>
<dbReference type="Pfam" id="PF03597">
    <property type="entry name" value="FixS"/>
    <property type="match status" value="1"/>
</dbReference>
<dbReference type="EMBL" id="CP000155">
    <property type="protein sequence ID" value="ABC29094.1"/>
    <property type="molecule type" value="Genomic_DNA"/>
</dbReference>
<sequence>MQILFVLIPLSIALITVAVIIFRWAVRSGQYDDLEGPAHSILFDDDEKMIPGAKTDKKDEPETSAKPSEDSPRNHDA</sequence>
<dbReference type="STRING" id="349521.HCH_02268"/>
<dbReference type="PANTHER" id="PTHR41532">
    <property type="entry name" value="FIXS PROTEIN"/>
    <property type="match status" value="1"/>
</dbReference>
<name>Q2SJT0_HAHCH</name>
<dbReference type="KEGG" id="hch:HCH_02268"/>
<dbReference type="AlphaFoldDB" id="Q2SJT0"/>
<dbReference type="RefSeq" id="WP_011396163.1">
    <property type="nucleotide sequence ID" value="NC_007645.1"/>
</dbReference>
<protein>
    <submittedName>
        <fullName evidence="3">Cytochrome oxidase maturation protein, cbb3-type</fullName>
    </submittedName>
</protein>